<dbReference type="InterPro" id="IPR003961">
    <property type="entry name" value="FN3_dom"/>
</dbReference>
<protein>
    <submittedName>
        <fullName evidence="3">Fibronectin type III domain-containing protein</fullName>
    </submittedName>
</protein>
<dbReference type="InterPro" id="IPR050991">
    <property type="entry name" value="ECM_Regulatory_Proteins"/>
</dbReference>
<dbReference type="PANTHER" id="PTHR46708:SF2">
    <property type="entry name" value="FIBRONECTIN TYPE-III DOMAIN-CONTAINING PROTEIN"/>
    <property type="match status" value="1"/>
</dbReference>
<dbReference type="CDD" id="cd00063">
    <property type="entry name" value="FN3"/>
    <property type="match status" value="8"/>
</dbReference>
<organism evidence="3 4">
    <name type="scientific">Simiduia curdlanivorans</name>
    <dbReference type="NCBI Taxonomy" id="1492769"/>
    <lineage>
        <taxon>Bacteria</taxon>
        <taxon>Pseudomonadati</taxon>
        <taxon>Pseudomonadota</taxon>
        <taxon>Gammaproteobacteria</taxon>
        <taxon>Cellvibrionales</taxon>
        <taxon>Cellvibrionaceae</taxon>
        <taxon>Simiduia</taxon>
    </lineage>
</organism>
<feature type="domain" description="Fibronectin type-III" evidence="2">
    <location>
        <begin position="1118"/>
        <end position="1207"/>
    </location>
</feature>
<comment type="caution">
    <text evidence="3">The sequence shown here is derived from an EMBL/GenBank/DDBJ whole genome shotgun (WGS) entry which is preliminary data.</text>
</comment>
<dbReference type="RefSeq" id="WP_290264410.1">
    <property type="nucleotide sequence ID" value="NZ_JAUFQG010000006.1"/>
</dbReference>
<reference evidence="4" key="1">
    <citation type="journal article" date="2019" name="Int. J. Syst. Evol. Microbiol.">
        <title>The Global Catalogue of Microorganisms (GCM) 10K type strain sequencing project: providing services to taxonomists for standard genome sequencing and annotation.</title>
        <authorList>
            <consortium name="The Broad Institute Genomics Platform"/>
            <consortium name="The Broad Institute Genome Sequencing Center for Infectious Disease"/>
            <person name="Wu L."/>
            <person name="Ma J."/>
        </authorList>
    </citation>
    <scope>NUCLEOTIDE SEQUENCE [LARGE SCALE GENOMIC DNA]</scope>
    <source>
        <strain evidence="4">CECT 8570</strain>
    </source>
</reference>
<evidence type="ECO:0000313" key="3">
    <source>
        <dbReference type="EMBL" id="MFC4360682.1"/>
    </source>
</evidence>
<keyword evidence="4" id="KW-1185">Reference proteome</keyword>
<evidence type="ECO:0000259" key="2">
    <source>
        <dbReference type="PROSITE" id="PS50853"/>
    </source>
</evidence>
<dbReference type="SMART" id="SM00060">
    <property type="entry name" value="FN3"/>
    <property type="match status" value="8"/>
</dbReference>
<dbReference type="PANTHER" id="PTHR46708">
    <property type="entry name" value="TENASCIN"/>
    <property type="match status" value="1"/>
</dbReference>
<dbReference type="InterPro" id="IPR013783">
    <property type="entry name" value="Ig-like_fold"/>
</dbReference>
<feature type="domain" description="Fibronectin type-III" evidence="2">
    <location>
        <begin position="1211"/>
        <end position="1307"/>
    </location>
</feature>
<gene>
    <name evidence="3" type="ORF">ACFOX3_00125</name>
</gene>
<feature type="domain" description="Fibronectin type-III" evidence="2">
    <location>
        <begin position="1387"/>
        <end position="1478"/>
    </location>
</feature>
<dbReference type="SUPFAM" id="SSF49299">
    <property type="entry name" value="PKD domain"/>
    <property type="match status" value="1"/>
</dbReference>
<dbReference type="Gene3D" id="2.60.40.10">
    <property type="entry name" value="Immunoglobulins"/>
    <property type="match status" value="10"/>
</dbReference>
<dbReference type="InterPro" id="IPR036116">
    <property type="entry name" value="FN3_sf"/>
</dbReference>
<dbReference type="InterPro" id="IPR035986">
    <property type="entry name" value="PKD_dom_sf"/>
</dbReference>
<proteinExistence type="predicted"/>
<dbReference type="Proteomes" id="UP001595840">
    <property type="component" value="Unassembled WGS sequence"/>
</dbReference>
<feature type="domain" description="Fibronectin type-III" evidence="2">
    <location>
        <begin position="1479"/>
        <end position="1571"/>
    </location>
</feature>
<feature type="domain" description="Fibronectin type-III" evidence="2">
    <location>
        <begin position="1017"/>
        <end position="1117"/>
    </location>
</feature>
<dbReference type="Pfam" id="PF22352">
    <property type="entry name" value="K319L-like_PKD"/>
    <property type="match status" value="1"/>
</dbReference>
<accession>A0ABV8UYD9</accession>
<evidence type="ECO:0000313" key="4">
    <source>
        <dbReference type="Proteomes" id="UP001595840"/>
    </source>
</evidence>
<dbReference type="EMBL" id="JBHSCX010000001">
    <property type="protein sequence ID" value="MFC4360682.1"/>
    <property type="molecule type" value="Genomic_DNA"/>
</dbReference>
<sequence length="1729" mass="182993">MESTLHNMRLGLVALPLIASLSLVGCGGDSKGKVGYQEDDLPPVAQLSVLGAIAKGSSYRVRSNSEVVLTGKDSFSDYAPILEYKWRQVSGTPVTLVERTSNAVAFTAPPVKTNNLLTFELTAIDGNDNSDTAQIHIEVYAINDVDHFLADPATPDHSLRLLAALQAGSTTGNEPEPIALEVETIAHWQNRDGDLDQISVYTEQVNALFPANFSTPANYDPLTEPKNPSFTIQLARLNADDINKNFETENRNRRLDPYNISTAYLEIQVRVVSANLGFELFALDNDGQTLVASDLEPSSGVSSAQATLKAAQAGLAKTIINANQLSAPSNSTNNNTNGSLLQTWLGQNSVNLLTNNVLNQLGIENNVTASNYYALIDPEGNFATLDNWLIYAGFNDANGKAISDPSIAHALYVNNYDLGFGRDMYLRKADNGNVYSYVTNYPTVETGLEQRQEFAVVAMEYSENPDPAGANPKIVKFWSFIQDERSGKFVRVNSMNFDGRGEQFLPNVCTACHQSYPGVGKQFLDLADADLGATFIPWDLDSFLYTKAQDPNLVEPSLKVTELNKEKIERFSRENQEAEFKKLNLGALATYLGEPERHAAATALIHGWYGDEALELPVDQLPEDSTFNGAYTQPGWAAEPELYHKVFARNCRICHTQMANEKTNFDSYDELFNNEKLVEYTYVQGLMPLARLSMDRFWVSYQNDAQAPADLLREHIIARGDTNLTLDTFPGTPLAQFTATPANPNIDQSVVLDASASKFAKDFLWQITNKPDNSMTSLVNSTGLTSSFNPDTPAGDYEVTLTVTNADGEQASSSQTISTQDRTPLADCIAANTSSLTNEGALQIPVVARMTELGDGQVRIATLGQGSLGSATLNSDGQGFDYALNDPFVRGVDQVTFALQDLNGTASQPGAGCSGLSVVQIDTSTAGTFAPSTLAASVHPSLDTSAIQVNWQAPSAIAPDSYKVFRDGVEIADLTSTSFTDTGLTSASSYSYTARSVVNGFVSNPSSQASATTLALSPRNPVATATSSTGVSVSWDLPLGNNANLADPTQYSLARSQANYPATPALPSSMVQSNLTSTSTNDSGLTPGTSYRYAVAAQTSLESSNLVATSSVTTPPLPVSNLAVNPGDDARTQVVVDWTAPTGHVSHYVLARREGSGNYAEIATPATTQYVDLGLNESSTYTYQVTSAAGSVYSNTQSSSDITTASAGDGQPSDFAANVNAASYTNASQIVLTWTPPVAFTPDSYILRRDNNDGNFVVVASCCLGSANSYTDTGLNPASTHNYQLIAEIGGVESPLVTDIASTLALAPNFNSAITNSSTQITLSWGSPAAEVESYTLSRTGLTVNNAVPGYVDTGLTPGKSYLYTVTALQGSSSAASTRSAATAPTAPSALGISAISTTSLQLNWTAATGNDNDGAIVYDIYRSDDGYSSAIASNVVSTSFLNTGLTPATNYGYRVFAKANAELSKTYTSASLSTLAAAPTLTSAAAVSGNTSTIVLSWPARSSSAITGFNVYRSDDGYTTPVLSNVAGTSTGATNTGLSVATSYSYRITALTSGGESAVSNTASGATYPAVPTGVSATVDSTSQITVNWSAAGNGANVRYTVIPSSGSLVSNINGVSRAMTGLTSHTNYTFRVTANANGLSSNASSPSANVRTLTSYADVQTQVVDVVGCTSCHLSTDANTKTRIINFQACITNDTDLSDCSASMVGVSITGAQRQLIVDWFTDGQQN</sequence>
<dbReference type="Pfam" id="PF00041">
    <property type="entry name" value="fn3"/>
    <property type="match status" value="4"/>
</dbReference>
<feature type="domain" description="Fibronectin type-III" evidence="2">
    <location>
        <begin position="1572"/>
        <end position="1657"/>
    </location>
</feature>
<dbReference type="SUPFAM" id="SSF49265">
    <property type="entry name" value="Fibronectin type III"/>
    <property type="match status" value="5"/>
</dbReference>
<evidence type="ECO:0000256" key="1">
    <source>
        <dbReference type="ARBA" id="ARBA00022737"/>
    </source>
</evidence>
<keyword evidence="1" id="KW-0677">Repeat</keyword>
<name>A0ABV8UYD9_9GAMM</name>
<dbReference type="PROSITE" id="PS50853">
    <property type="entry name" value="FN3"/>
    <property type="match status" value="6"/>
</dbReference>